<dbReference type="InterPro" id="IPR024079">
    <property type="entry name" value="MetalloPept_cat_dom_sf"/>
</dbReference>
<reference evidence="3 4" key="1">
    <citation type="submission" date="2023-08" db="EMBL/GenBank/DDBJ databases">
        <title>Black Yeasts Isolated from many extreme environments.</title>
        <authorList>
            <person name="Coleine C."/>
            <person name="Stajich J.E."/>
            <person name="Selbmann L."/>
        </authorList>
    </citation>
    <scope>NUCLEOTIDE SEQUENCE [LARGE SCALE GENOMIC DNA]</scope>
    <source>
        <strain evidence="3 4">CCFEE 5885</strain>
    </source>
</reference>
<feature type="compositionally biased region" description="Basic and acidic residues" evidence="1">
    <location>
        <begin position="335"/>
        <end position="346"/>
    </location>
</feature>
<evidence type="ECO:0000256" key="1">
    <source>
        <dbReference type="SAM" id="MobiDB-lite"/>
    </source>
</evidence>
<evidence type="ECO:0000256" key="2">
    <source>
        <dbReference type="SAM" id="SignalP"/>
    </source>
</evidence>
<feature type="chain" id="PRO_5045986667" evidence="2">
    <location>
        <begin position="24"/>
        <end position="376"/>
    </location>
</feature>
<dbReference type="EMBL" id="JAVRRG010000046">
    <property type="protein sequence ID" value="KAK5093188.1"/>
    <property type="molecule type" value="Genomic_DNA"/>
</dbReference>
<feature type="region of interest" description="Disordered" evidence="1">
    <location>
        <begin position="335"/>
        <end position="368"/>
    </location>
</feature>
<name>A0ABR0KBR8_9EURO</name>
<keyword evidence="2" id="KW-0732">Signal</keyword>
<evidence type="ECO:0000313" key="3">
    <source>
        <dbReference type="EMBL" id="KAK5093188.1"/>
    </source>
</evidence>
<feature type="signal peptide" evidence="2">
    <location>
        <begin position="1"/>
        <end position="23"/>
    </location>
</feature>
<evidence type="ECO:0000313" key="4">
    <source>
        <dbReference type="Proteomes" id="UP001345013"/>
    </source>
</evidence>
<proteinExistence type="predicted"/>
<accession>A0ABR0KBR8</accession>
<sequence length="376" mass="42154">MQLPLFLLFLGAMLCAKSSYCLSRDGKEAAALKRDIFVPPNSNMPVFKIEEDNPDLPDEVHAEIRRRMGEAFNDMLTMAGFACATFSPTEPVYLRYFGEQGGSYPSLVHSFICSIAGYDDPSTCNVLDVTTRPPQVNPKYRKLTIIAGRDERLHYEGDEERDIVPAASTFQDLVDDDITDDPDAAITEITMRGLDYPGLVQIINDRGCDALGPADSGLMTSLGAHLLHEMVHWRFLMRTAANSAQYDELIPVLQIIWDGDDPDDGTQEKIMHTIDYTSDASILLKPNNPPDGYGPANAAQLVINNQGDSLQNADNYRWYVVSKYWQWICKRQFDKQDDPDKDDRIIPPESNGEVPYPGEVLQEQDPPPQARLFAML</sequence>
<comment type="caution">
    <text evidence="3">The sequence shown here is derived from an EMBL/GenBank/DDBJ whole genome shotgun (WGS) entry which is preliminary data.</text>
</comment>
<gene>
    <name evidence="3" type="ORF">LTR24_004448</name>
</gene>
<protein>
    <submittedName>
        <fullName evidence="3">Uncharacterized protein</fullName>
    </submittedName>
</protein>
<keyword evidence="4" id="KW-1185">Reference proteome</keyword>
<dbReference type="Gene3D" id="3.40.390.10">
    <property type="entry name" value="Collagenase (Catalytic Domain)"/>
    <property type="match status" value="1"/>
</dbReference>
<organism evidence="3 4">
    <name type="scientific">Lithohypha guttulata</name>
    <dbReference type="NCBI Taxonomy" id="1690604"/>
    <lineage>
        <taxon>Eukaryota</taxon>
        <taxon>Fungi</taxon>
        <taxon>Dikarya</taxon>
        <taxon>Ascomycota</taxon>
        <taxon>Pezizomycotina</taxon>
        <taxon>Eurotiomycetes</taxon>
        <taxon>Chaetothyriomycetidae</taxon>
        <taxon>Chaetothyriales</taxon>
        <taxon>Trichomeriaceae</taxon>
        <taxon>Lithohypha</taxon>
    </lineage>
</organism>
<dbReference type="Proteomes" id="UP001345013">
    <property type="component" value="Unassembled WGS sequence"/>
</dbReference>